<name>A0A4U1FPW2_MONMO</name>
<comment type="caution">
    <text evidence="2">The sequence shown here is derived from an EMBL/GenBank/DDBJ whole genome shotgun (WGS) entry which is preliminary data.</text>
</comment>
<sequence length="133" mass="14214">EEARGLSAPVIGCGRAGASSANQRCRRRGRRGSPGSRGTAQLSGVRNPKAPVNSRKFCQTRARPSSAGPYSTPARPAMGPLCRSLSALLLLLLLQVSSWLCQEPEPCNPGFGAESYTFTVPRLHLERGRVLGR</sequence>
<dbReference type="EMBL" id="RWIC01000044">
    <property type="protein sequence ID" value="TKC51837.1"/>
    <property type="molecule type" value="Genomic_DNA"/>
</dbReference>
<feature type="region of interest" description="Disordered" evidence="1">
    <location>
        <begin position="1"/>
        <end position="75"/>
    </location>
</feature>
<evidence type="ECO:0000256" key="1">
    <source>
        <dbReference type="SAM" id="MobiDB-lite"/>
    </source>
</evidence>
<protein>
    <recommendedName>
        <fullName evidence="4">Cadherin prodomain domain-containing protein</fullName>
    </recommendedName>
</protein>
<dbReference type="Proteomes" id="UP000308365">
    <property type="component" value="Unassembled WGS sequence"/>
</dbReference>
<gene>
    <name evidence="2" type="ORF">EI555_000109</name>
</gene>
<evidence type="ECO:0000313" key="3">
    <source>
        <dbReference type="Proteomes" id="UP000308365"/>
    </source>
</evidence>
<accession>A0A4U1FPW2</accession>
<feature type="non-terminal residue" evidence="2">
    <location>
        <position position="1"/>
    </location>
</feature>
<dbReference type="AlphaFoldDB" id="A0A4U1FPW2"/>
<feature type="non-terminal residue" evidence="2">
    <location>
        <position position="133"/>
    </location>
</feature>
<proteinExistence type="predicted"/>
<organism evidence="2 3">
    <name type="scientific">Monodon monoceros</name>
    <name type="common">Narwhal</name>
    <name type="synonym">Ceratodon monodon</name>
    <dbReference type="NCBI Taxonomy" id="40151"/>
    <lineage>
        <taxon>Eukaryota</taxon>
        <taxon>Metazoa</taxon>
        <taxon>Chordata</taxon>
        <taxon>Craniata</taxon>
        <taxon>Vertebrata</taxon>
        <taxon>Euteleostomi</taxon>
        <taxon>Mammalia</taxon>
        <taxon>Eutheria</taxon>
        <taxon>Laurasiatheria</taxon>
        <taxon>Artiodactyla</taxon>
        <taxon>Whippomorpha</taxon>
        <taxon>Cetacea</taxon>
        <taxon>Odontoceti</taxon>
        <taxon>Monodontidae</taxon>
        <taxon>Monodon</taxon>
    </lineage>
</organism>
<evidence type="ECO:0000313" key="2">
    <source>
        <dbReference type="EMBL" id="TKC51837.1"/>
    </source>
</evidence>
<evidence type="ECO:0008006" key="4">
    <source>
        <dbReference type="Google" id="ProtNLM"/>
    </source>
</evidence>
<reference evidence="3" key="1">
    <citation type="journal article" date="2019" name="IScience">
        <title>Narwhal Genome Reveals Long-Term Low Genetic Diversity despite Current Large Abundance Size.</title>
        <authorList>
            <person name="Westbury M.V."/>
            <person name="Petersen B."/>
            <person name="Garde E."/>
            <person name="Heide-Jorgensen M.P."/>
            <person name="Lorenzen E.D."/>
        </authorList>
    </citation>
    <scope>NUCLEOTIDE SEQUENCE [LARGE SCALE GENOMIC DNA]</scope>
</reference>